<feature type="region of interest" description="Disordered" evidence="1">
    <location>
        <begin position="693"/>
        <end position="784"/>
    </location>
</feature>
<dbReference type="PANTHER" id="PTHR47993">
    <property type="entry name" value="OS09G0372900 PROTEIN-RELATED"/>
    <property type="match status" value="1"/>
</dbReference>
<name>B9FTT2_ORYSJ</name>
<sequence>MATTMASSPESSAAPARHIPDELVEDIFARMPARSVLRCRCLSRAWAAALSTDAFVDHHLLLANRRGGPKLCIPPRSASADTINAWSPEAETTTPLMAVPHGTRNGRIIPYGRPCRGLLLLHAIFARLSSSATRPPARSRRSPTAAWPATRAPGQDYASVGLGYDARTRTHKAAGGDGGEAPDLVHMNKLAVYAQGHLHWITTKSVGDADAIMSFSMAAEVFGRVPPPPGTTDMKGFMITELAGCLCVYPAYLSSERSLDIWLLTDYSTATWELRCRIDPTSATSPETNDFFLVNREVTPLVLTDDHRRVLLLSEEHEVAEYDAASGTLRRHAGPPELRRRHGDGTPQLVPYEESLVSAGRPWRAMIETDRFAASHNAHARETAMASFAAGCHVSLGSYYYYSLVFVPLESCSNRKPPLMSTRTVVRNACHGLVLVTDVNGERNIVHNPVTGAGRNFSFLTPRRCPPKIPEVDDGRGCAGLGYDASREEHVLVRLAYAGGEDCAAVQVWRLRDIGPYKLTESRPPIPPDVGVPPVHVAGKMHWMGEQRRLGILVFDVSTMAFDTMPAPPALPDAGGAVLATLAGKLCVAHSCRETETMSIWAKSAGDEGEWETLHVIDLARWPAFSPRAAELVVPMAVDGRDGRVLLDAGKALGYYDARSTTLETVCSCSGDDDEFINAAVCEDSLTLRSPLSGRTAREDVRESASMRCRGRGAAGDNNKSMGEEQRQRPSSAMPVAPDLEEETGIPRCSPEMAVADDDDDKSMGRSGGGASGVGSRGGDGGSP</sequence>
<organism evidence="3">
    <name type="scientific">Oryza sativa subsp. japonica</name>
    <name type="common">Rice</name>
    <dbReference type="NCBI Taxonomy" id="39947"/>
    <lineage>
        <taxon>Eukaryota</taxon>
        <taxon>Viridiplantae</taxon>
        <taxon>Streptophyta</taxon>
        <taxon>Embryophyta</taxon>
        <taxon>Tracheophyta</taxon>
        <taxon>Spermatophyta</taxon>
        <taxon>Magnoliopsida</taxon>
        <taxon>Liliopsida</taxon>
        <taxon>Poales</taxon>
        <taxon>Poaceae</taxon>
        <taxon>BOP clade</taxon>
        <taxon>Oryzoideae</taxon>
        <taxon>Oryzeae</taxon>
        <taxon>Oryzinae</taxon>
        <taxon>Oryza</taxon>
        <taxon>Oryza sativa</taxon>
    </lineage>
</organism>
<dbReference type="SMART" id="SM00256">
    <property type="entry name" value="FBOX"/>
    <property type="match status" value="1"/>
</dbReference>
<feature type="region of interest" description="Disordered" evidence="1">
    <location>
        <begin position="132"/>
        <end position="151"/>
    </location>
</feature>
<dbReference type="NCBIfam" id="TIGR01640">
    <property type="entry name" value="F_box_assoc_1"/>
    <property type="match status" value="1"/>
</dbReference>
<proteinExistence type="predicted"/>
<feature type="domain" description="F-box" evidence="2">
    <location>
        <begin position="19"/>
        <end position="59"/>
    </location>
</feature>
<dbReference type="PANTHER" id="PTHR47993:SF109">
    <property type="entry name" value="F-BOX DOMAIN-CONTAINING PROTEIN"/>
    <property type="match status" value="1"/>
</dbReference>
<feature type="compositionally biased region" description="Low complexity" evidence="1">
    <location>
        <begin position="132"/>
        <end position="146"/>
    </location>
</feature>
<dbReference type="InterPro" id="IPR050233">
    <property type="entry name" value="A_thaliana_F-box"/>
</dbReference>
<feature type="compositionally biased region" description="Gly residues" evidence="1">
    <location>
        <begin position="766"/>
        <end position="784"/>
    </location>
</feature>
<reference evidence="3" key="2">
    <citation type="submission" date="2008-12" db="EMBL/GenBank/DDBJ databases">
        <title>Improved gene annotation of the rice (Oryza sativa) genomes.</title>
        <authorList>
            <person name="Wang J."/>
            <person name="Li R."/>
            <person name="Fan W."/>
            <person name="Huang Q."/>
            <person name="Zhang J."/>
            <person name="Zhou Y."/>
            <person name="Hu Y."/>
            <person name="Zi S."/>
            <person name="Li J."/>
            <person name="Ni P."/>
            <person name="Zheng H."/>
            <person name="Zhang Y."/>
            <person name="Zhao M."/>
            <person name="Hao Q."/>
            <person name="McDermott J."/>
            <person name="Samudrala R."/>
            <person name="Kristiansen K."/>
            <person name="Wong G.K.-S."/>
        </authorList>
    </citation>
    <scope>NUCLEOTIDE SEQUENCE</scope>
</reference>
<dbReference type="AlphaFoldDB" id="B9FTT2"/>
<accession>B9FTT2</accession>
<dbReference type="CDD" id="cd22157">
    <property type="entry name" value="F-box_AtFBW1-like"/>
    <property type="match status" value="1"/>
</dbReference>
<reference evidence="3" key="1">
    <citation type="journal article" date="2005" name="PLoS Biol.">
        <title>The genomes of Oryza sativa: a history of duplications.</title>
        <authorList>
            <person name="Yu J."/>
            <person name="Wang J."/>
            <person name="Lin W."/>
            <person name="Li S."/>
            <person name="Li H."/>
            <person name="Zhou J."/>
            <person name="Ni P."/>
            <person name="Dong W."/>
            <person name="Hu S."/>
            <person name="Zeng C."/>
            <person name="Zhang J."/>
            <person name="Zhang Y."/>
            <person name="Li R."/>
            <person name="Xu Z."/>
            <person name="Li S."/>
            <person name="Li X."/>
            <person name="Zheng H."/>
            <person name="Cong L."/>
            <person name="Lin L."/>
            <person name="Yin J."/>
            <person name="Geng J."/>
            <person name="Li G."/>
            <person name="Shi J."/>
            <person name="Liu J."/>
            <person name="Lv H."/>
            <person name="Li J."/>
            <person name="Wang J."/>
            <person name="Deng Y."/>
            <person name="Ran L."/>
            <person name="Shi X."/>
            <person name="Wang X."/>
            <person name="Wu Q."/>
            <person name="Li C."/>
            <person name="Ren X."/>
            <person name="Wang J."/>
            <person name="Wang X."/>
            <person name="Li D."/>
            <person name="Liu D."/>
            <person name="Zhang X."/>
            <person name="Ji Z."/>
            <person name="Zhao W."/>
            <person name="Sun Y."/>
            <person name="Zhang Z."/>
            <person name="Bao J."/>
            <person name="Han Y."/>
            <person name="Dong L."/>
            <person name="Ji J."/>
            <person name="Chen P."/>
            <person name="Wu S."/>
            <person name="Liu J."/>
            <person name="Xiao Y."/>
            <person name="Bu D."/>
            <person name="Tan J."/>
            <person name="Yang L."/>
            <person name="Ye C."/>
            <person name="Zhang J."/>
            <person name="Xu J."/>
            <person name="Zhou Y."/>
            <person name="Yu Y."/>
            <person name="Zhang B."/>
            <person name="Zhuang S."/>
            <person name="Wei H."/>
            <person name="Liu B."/>
            <person name="Lei M."/>
            <person name="Yu H."/>
            <person name="Li Y."/>
            <person name="Xu H."/>
            <person name="Wei S."/>
            <person name="He X."/>
            <person name="Fang L."/>
            <person name="Zhang Z."/>
            <person name="Zhang Y."/>
            <person name="Huang X."/>
            <person name="Su Z."/>
            <person name="Tong W."/>
            <person name="Li J."/>
            <person name="Tong Z."/>
            <person name="Li S."/>
            <person name="Ye J."/>
            <person name="Wang L."/>
            <person name="Fang L."/>
            <person name="Lei T."/>
            <person name="Chen C."/>
            <person name="Chen H."/>
            <person name="Xu Z."/>
            <person name="Li H."/>
            <person name="Huang H."/>
            <person name="Zhang F."/>
            <person name="Xu H."/>
            <person name="Li N."/>
            <person name="Zhao C."/>
            <person name="Li S."/>
            <person name="Dong L."/>
            <person name="Huang Y."/>
            <person name="Li L."/>
            <person name="Xi Y."/>
            <person name="Qi Q."/>
            <person name="Li W."/>
            <person name="Zhang B."/>
            <person name="Hu W."/>
            <person name="Zhang Y."/>
            <person name="Tian X."/>
            <person name="Jiao Y."/>
            <person name="Liang X."/>
            <person name="Jin J."/>
            <person name="Gao L."/>
            <person name="Zheng W."/>
            <person name="Hao B."/>
            <person name="Liu S."/>
            <person name="Wang W."/>
            <person name="Yuan L."/>
            <person name="Cao M."/>
            <person name="McDermott J."/>
            <person name="Samudrala R."/>
            <person name="Wang J."/>
            <person name="Wong G.K."/>
            <person name="Yang H."/>
        </authorList>
    </citation>
    <scope>NUCLEOTIDE SEQUENCE [LARGE SCALE GENOMIC DNA]</scope>
</reference>
<feature type="region of interest" description="Disordered" evidence="1">
    <location>
        <begin position="324"/>
        <end position="346"/>
    </location>
</feature>
<dbReference type="InterPro" id="IPR036047">
    <property type="entry name" value="F-box-like_dom_sf"/>
</dbReference>
<gene>
    <name evidence="3" type="ORF">OsJ_21716</name>
</gene>
<dbReference type="Gene3D" id="1.20.1280.50">
    <property type="match status" value="1"/>
</dbReference>
<dbReference type="Pfam" id="PF00646">
    <property type="entry name" value="F-box"/>
    <property type="match status" value="1"/>
</dbReference>
<evidence type="ECO:0000256" key="1">
    <source>
        <dbReference type="SAM" id="MobiDB-lite"/>
    </source>
</evidence>
<dbReference type="InterPro" id="IPR017451">
    <property type="entry name" value="F-box-assoc_interact_dom"/>
</dbReference>
<dbReference type="EMBL" id="CM000143">
    <property type="protein sequence ID" value="EEE65894.1"/>
    <property type="molecule type" value="Genomic_DNA"/>
</dbReference>
<dbReference type="InterPro" id="IPR006527">
    <property type="entry name" value="F-box-assoc_dom_typ1"/>
</dbReference>
<dbReference type="Pfam" id="PF07734">
    <property type="entry name" value="FBA_1"/>
    <property type="match status" value="1"/>
</dbReference>
<dbReference type="Proteomes" id="UP000007752">
    <property type="component" value="Chromosome 6"/>
</dbReference>
<dbReference type="InterPro" id="IPR001810">
    <property type="entry name" value="F-box_dom"/>
</dbReference>
<dbReference type="SUPFAM" id="SSF81383">
    <property type="entry name" value="F-box domain"/>
    <property type="match status" value="1"/>
</dbReference>
<feature type="compositionally biased region" description="Basic and acidic residues" evidence="1">
    <location>
        <begin position="696"/>
        <end position="705"/>
    </location>
</feature>
<evidence type="ECO:0000313" key="3">
    <source>
        <dbReference type="EMBL" id="EEE65894.1"/>
    </source>
</evidence>
<protein>
    <recommendedName>
        <fullName evidence="2">F-box domain-containing protein</fullName>
    </recommendedName>
</protein>
<evidence type="ECO:0000259" key="2">
    <source>
        <dbReference type="SMART" id="SM00256"/>
    </source>
</evidence>